<name>A0ABV2N2I0_9HYPH</name>
<reference evidence="1 2" key="1">
    <citation type="submission" date="2024-06" db="EMBL/GenBank/DDBJ databases">
        <title>Genomic Encyclopedia of Type Strains, Phase IV (KMG-IV): sequencing the most valuable type-strain genomes for metagenomic binning, comparative biology and taxonomic classification.</title>
        <authorList>
            <person name="Goeker M."/>
        </authorList>
    </citation>
    <scope>NUCLEOTIDE SEQUENCE [LARGE SCALE GENOMIC DNA]</scope>
    <source>
        <strain evidence="1 2">DSM 27865</strain>
    </source>
</reference>
<sequence length="86" mass="9330">MHHFEQEAEAVSLFLGLLRCKRAWVRHQAACVNGAEGELSPEQAEAALMHAIGRALERKAEILAEPYGAWLEFENAAASSGGARVV</sequence>
<comment type="caution">
    <text evidence="1">The sequence shown here is derived from an EMBL/GenBank/DDBJ whole genome shotgun (WGS) entry which is preliminary data.</text>
</comment>
<evidence type="ECO:0000313" key="2">
    <source>
        <dbReference type="Proteomes" id="UP001549076"/>
    </source>
</evidence>
<accession>A0ABV2N2I0</accession>
<dbReference type="Proteomes" id="UP001549076">
    <property type="component" value="Unassembled WGS sequence"/>
</dbReference>
<keyword evidence="2" id="KW-1185">Reference proteome</keyword>
<organism evidence="1 2">
    <name type="scientific">Aquamicrobium terrae</name>
    <dbReference type="NCBI Taxonomy" id="1324945"/>
    <lineage>
        <taxon>Bacteria</taxon>
        <taxon>Pseudomonadati</taxon>
        <taxon>Pseudomonadota</taxon>
        <taxon>Alphaproteobacteria</taxon>
        <taxon>Hyphomicrobiales</taxon>
        <taxon>Phyllobacteriaceae</taxon>
        <taxon>Aquamicrobium</taxon>
    </lineage>
</organism>
<gene>
    <name evidence="1" type="ORF">ABID37_003499</name>
</gene>
<proteinExistence type="predicted"/>
<protein>
    <recommendedName>
        <fullName evidence="3">DUF982 domain-containing protein</fullName>
    </recommendedName>
</protein>
<evidence type="ECO:0000313" key="1">
    <source>
        <dbReference type="EMBL" id="MET3793275.1"/>
    </source>
</evidence>
<dbReference type="EMBL" id="JBEPML010000012">
    <property type="protein sequence ID" value="MET3793275.1"/>
    <property type="molecule type" value="Genomic_DNA"/>
</dbReference>
<evidence type="ECO:0008006" key="3">
    <source>
        <dbReference type="Google" id="ProtNLM"/>
    </source>
</evidence>